<dbReference type="Pfam" id="PF10383">
    <property type="entry name" value="Clr2"/>
    <property type="match status" value="1"/>
</dbReference>
<dbReference type="OrthoDB" id="2421327at2759"/>
<protein>
    <recommendedName>
        <fullName evidence="6">Cryptic loci regulator 2 N-terminal domain-containing protein</fullName>
    </recommendedName>
</protein>
<dbReference type="HOGENOM" id="CLU_013221_0_0_1"/>
<feature type="domain" description="Cryptic loci regulator 2 N-terminal" evidence="3">
    <location>
        <begin position="86"/>
        <end position="150"/>
    </location>
</feature>
<evidence type="ECO:0008006" key="6">
    <source>
        <dbReference type="Google" id="ProtNLM"/>
    </source>
</evidence>
<feature type="compositionally biased region" description="Low complexity" evidence="1">
    <location>
        <begin position="506"/>
        <end position="515"/>
    </location>
</feature>
<dbReference type="AlphaFoldDB" id="A0A067MVC5"/>
<dbReference type="GO" id="GO:0033553">
    <property type="term" value="C:rDNA heterochromatin"/>
    <property type="evidence" value="ECO:0007669"/>
    <property type="project" value="TreeGrafter"/>
</dbReference>
<dbReference type="InterPro" id="IPR031915">
    <property type="entry name" value="Clr2_N"/>
</dbReference>
<dbReference type="InterPro" id="IPR018839">
    <property type="entry name" value="Tscrpt-silencing_Clr2_C"/>
</dbReference>
<keyword evidence="5" id="KW-1185">Reference proteome</keyword>
<organism evidence="4 5">
    <name type="scientific">Botryobasidium botryosum (strain FD-172 SS1)</name>
    <dbReference type="NCBI Taxonomy" id="930990"/>
    <lineage>
        <taxon>Eukaryota</taxon>
        <taxon>Fungi</taxon>
        <taxon>Dikarya</taxon>
        <taxon>Basidiomycota</taxon>
        <taxon>Agaricomycotina</taxon>
        <taxon>Agaricomycetes</taxon>
        <taxon>Cantharellales</taxon>
        <taxon>Botryobasidiaceae</taxon>
        <taxon>Botryobasidium</taxon>
    </lineage>
</organism>
<reference evidence="5" key="1">
    <citation type="journal article" date="2014" name="Proc. Natl. Acad. Sci. U.S.A.">
        <title>Extensive sampling of basidiomycete genomes demonstrates inadequacy of the white-rot/brown-rot paradigm for wood decay fungi.</title>
        <authorList>
            <person name="Riley R."/>
            <person name="Salamov A.A."/>
            <person name="Brown D.W."/>
            <person name="Nagy L.G."/>
            <person name="Floudas D."/>
            <person name="Held B.W."/>
            <person name="Levasseur A."/>
            <person name="Lombard V."/>
            <person name="Morin E."/>
            <person name="Otillar R."/>
            <person name="Lindquist E.A."/>
            <person name="Sun H."/>
            <person name="LaButti K.M."/>
            <person name="Schmutz J."/>
            <person name="Jabbour D."/>
            <person name="Luo H."/>
            <person name="Baker S.E."/>
            <person name="Pisabarro A.G."/>
            <person name="Walton J.D."/>
            <person name="Blanchette R.A."/>
            <person name="Henrissat B."/>
            <person name="Martin F."/>
            <person name="Cullen D."/>
            <person name="Hibbett D.S."/>
            <person name="Grigoriev I.V."/>
        </authorList>
    </citation>
    <scope>NUCLEOTIDE SEQUENCE [LARGE SCALE GENOMIC DNA]</scope>
    <source>
        <strain evidence="5">FD-172 SS1</strain>
    </source>
</reference>
<evidence type="ECO:0000313" key="4">
    <source>
        <dbReference type="EMBL" id="KDQ19559.1"/>
    </source>
</evidence>
<dbReference type="Pfam" id="PF16761">
    <property type="entry name" value="Clr2_transil"/>
    <property type="match status" value="1"/>
</dbReference>
<dbReference type="InParanoid" id="A0A067MVC5"/>
<dbReference type="GO" id="GO:0030466">
    <property type="term" value="P:silent mating-type cassette heterochromatin formation"/>
    <property type="evidence" value="ECO:0007669"/>
    <property type="project" value="TreeGrafter"/>
</dbReference>
<dbReference type="GO" id="GO:0070824">
    <property type="term" value="C:SHREC complex"/>
    <property type="evidence" value="ECO:0007669"/>
    <property type="project" value="InterPro"/>
</dbReference>
<evidence type="ECO:0000259" key="2">
    <source>
        <dbReference type="Pfam" id="PF10383"/>
    </source>
</evidence>
<dbReference type="PANTHER" id="PTHR38046">
    <property type="entry name" value="CRYPTIC LOCI REGULATOR 2"/>
    <property type="match status" value="1"/>
</dbReference>
<feature type="domain" description="Cryptic loci regulator 2 C-terminal" evidence="2">
    <location>
        <begin position="382"/>
        <end position="570"/>
    </location>
</feature>
<dbReference type="STRING" id="930990.A0A067MVC5"/>
<evidence type="ECO:0000259" key="3">
    <source>
        <dbReference type="Pfam" id="PF16761"/>
    </source>
</evidence>
<evidence type="ECO:0000256" key="1">
    <source>
        <dbReference type="SAM" id="MobiDB-lite"/>
    </source>
</evidence>
<dbReference type="GO" id="GO:0031934">
    <property type="term" value="C:mating-type region heterochromatin"/>
    <property type="evidence" value="ECO:0007669"/>
    <property type="project" value="TreeGrafter"/>
</dbReference>
<accession>A0A067MVC5</accession>
<proteinExistence type="predicted"/>
<feature type="compositionally biased region" description="Low complexity" evidence="1">
    <location>
        <begin position="484"/>
        <end position="496"/>
    </location>
</feature>
<name>A0A067MVC5_BOTB1</name>
<dbReference type="EMBL" id="KL198019">
    <property type="protein sequence ID" value="KDQ19559.1"/>
    <property type="molecule type" value="Genomic_DNA"/>
</dbReference>
<dbReference type="PANTHER" id="PTHR38046:SF1">
    <property type="entry name" value="CRYPTIC LOCI REGULATOR 2"/>
    <property type="match status" value="1"/>
</dbReference>
<dbReference type="InterPro" id="IPR038986">
    <property type="entry name" value="Clr2"/>
</dbReference>
<dbReference type="Proteomes" id="UP000027195">
    <property type="component" value="Unassembled WGS sequence"/>
</dbReference>
<evidence type="ECO:0000313" key="5">
    <source>
        <dbReference type="Proteomes" id="UP000027195"/>
    </source>
</evidence>
<sequence>MGGGAPVLLSAEEATLPPNQMISFPRSDGDPTRSKFPANTTEIVSAGCVDYYREVSPLEKSHVEWRKKIGTYLATQVDNRDPKLTYMLDAFPEHYVFMDHNKGPVDKVRHDLYLFGSQTVQKFRSPQEFIPHARFLYQTNTNDPCLCKYCSKNKSQQQISMQFGISSHRPPGGTPRGGTTVRRIAHAAKPASPPKQLFSKERNADLRTKRPIRVGELVWAALDLPIRGPHPDEVISFWPAIVMDLPRVKAYVSPHQPGELYDVRQELAYKLRLLGIMHVHVLPDYRILPYHAYILPMSFLQRLGTIPPPKDLAADLERLGDFHPFPTADDKEPDLHNPSFAEAAIPYALAIQIGDEVRAFWSPTDPWEFKTEDSAAPPERRFQGLWWGCERIWAGELVRLRQDRAGLADLIHNPLVKAPSSPAAAGRSLFLCINNIFADPPDEARPDHDVCRISGMLYELADPDWVEPPDDPTMPGLTLHARSHSSQSASTSASPSIVRTAHPTPSSSQASASASVNEGLSTPAGALSPSDPFAPFALPAPPRGLQWRALLPAGHEIVLPISLMAGRYYPGILENPLLQWDETSAAYNHSLAGLAPGEATAMACRKFRPTRGAQVQLSDEWARKSLVEHFQEQLKNQT</sequence>
<gene>
    <name evidence="4" type="ORF">BOTBODRAFT_28137</name>
</gene>
<feature type="region of interest" description="Disordered" evidence="1">
    <location>
        <begin position="462"/>
        <end position="526"/>
    </location>
</feature>